<reference evidence="2" key="1">
    <citation type="journal article" date="2022" name="Int. J. Mol. Sci.">
        <title>Draft Genome of Tanacetum Coccineum: Genomic Comparison of Closely Related Tanacetum-Family Plants.</title>
        <authorList>
            <person name="Yamashiro T."/>
            <person name="Shiraishi A."/>
            <person name="Nakayama K."/>
            <person name="Satake H."/>
        </authorList>
    </citation>
    <scope>NUCLEOTIDE SEQUENCE</scope>
</reference>
<feature type="compositionally biased region" description="Polar residues" evidence="1">
    <location>
        <begin position="17"/>
        <end position="31"/>
    </location>
</feature>
<evidence type="ECO:0000313" key="2">
    <source>
        <dbReference type="EMBL" id="GJS75591.1"/>
    </source>
</evidence>
<feature type="region of interest" description="Disordered" evidence="1">
    <location>
        <begin position="1"/>
        <end position="107"/>
    </location>
</feature>
<proteinExistence type="predicted"/>
<accession>A0ABQ4YDU2</accession>
<protein>
    <submittedName>
        <fullName evidence="2">Uncharacterized protein</fullName>
    </submittedName>
</protein>
<feature type="compositionally biased region" description="Acidic residues" evidence="1">
    <location>
        <begin position="460"/>
        <end position="471"/>
    </location>
</feature>
<feature type="compositionally biased region" description="Gly residues" evidence="1">
    <location>
        <begin position="58"/>
        <end position="67"/>
    </location>
</feature>
<sequence length="471" mass="53168">MKRIFKSSGTIKEAKTTKPSTEWKGQSQVNEMSADVARGHGDDGGGDDHPPPHQIPTGCGGCLGNRGKGSQKPNFGGRRAGRMHTRQETRNLELKSITDKNGPVQSTQFDMRPHMESDRWPQIYAAIQQHLQKIYNGMKDTLKERYWIPDSDGTYDLERIRQTRPSHISEVDWDAQIAFWNDPKNLAWATQNKQNRAKSKVMESSTTREYLSLIHTFFLTHTVGDVFLNLADKALYDEMLRLQGLGSNTPSGVPYTEDEIMAIVHGGNLSTGGGQRIIEESGESPGMEGKDREKMMREIRWGWEKRGGAVWVLWECTSLSVRVEGVIFVVGGWLLLAEDGEGYGRGQCRVTTGTRGGEGDERKKKRKEEEGIRDRERKKERRTRERKREERIREVGGEGRAKVETGITFMLGMESIVLKRGREIKGRKGRKKRCGKEDDGLEDYRGDERVAGAGRMSQEEHDEDGGEAVEG</sequence>
<keyword evidence="3" id="KW-1185">Reference proteome</keyword>
<gene>
    <name evidence="2" type="ORF">Tco_0725472</name>
</gene>
<organism evidence="2 3">
    <name type="scientific">Tanacetum coccineum</name>
    <dbReference type="NCBI Taxonomy" id="301880"/>
    <lineage>
        <taxon>Eukaryota</taxon>
        <taxon>Viridiplantae</taxon>
        <taxon>Streptophyta</taxon>
        <taxon>Embryophyta</taxon>
        <taxon>Tracheophyta</taxon>
        <taxon>Spermatophyta</taxon>
        <taxon>Magnoliopsida</taxon>
        <taxon>eudicotyledons</taxon>
        <taxon>Gunneridae</taxon>
        <taxon>Pentapetalae</taxon>
        <taxon>asterids</taxon>
        <taxon>campanulids</taxon>
        <taxon>Asterales</taxon>
        <taxon>Asteraceae</taxon>
        <taxon>Asteroideae</taxon>
        <taxon>Anthemideae</taxon>
        <taxon>Anthemidinae</taxon>
        <taxon>Tanacetum</taxon>
    </lineage>
</organism>
<feature type="compositionally biased region" description="Basic and acidic residues" evidence="1">
    <location>
        <begin position="37"/>
        <end position="51"/>
    </location>
</feature>
<evidence type="ECO:0000313" key="3">
    <source>
        <dbReference type="Proteomes" id="UP001151760"/>
    </source>
</evidence>
<evidence type="ECO:0000256" key="1">
    <source>
        <dbReference type="SAM" id="MobiDB-lite"/>
    </source>
</evidence>
<reference evidence="2" key="2">
    <citation type="submission" date="2022-01" db="EMBL/GenBank/DDBJ databases">
        <authorList>
            <person name="Yamashiro T."/>
            <person name="Shiraishi A."/>
            <person name="Satake H."/>
            <person name="Nakayama K."/>
        </authorList>
    </citation>
    <scope>NUCLEOTIDE SEQUENCE</scope>
</reference>
<feature type="compositionally biased region" description="Basic and acidic residues" evidence="1">
    <location>
        <begin position="85"/>
        <end position="98"/>
    </location>
</feature>
<dbReference type="EMBL" id="BQNB010010314">
    <property type="protein sequence ID" value="GJS75591.1"/>
    <property type="molecule type" value="Genomic_DNA"/>
</dbReference>
<dbReference type="Proteomes" id="UP001151760">
    <property type="component" value="Unassembled WGS sequence"/>
</dbReference>
<name>A0ABQ4YDU2_9ASTR</name>
<feature type="compositionally biased region" description="Basic and acidic residues" evidence="1">
    <location>
        <begin position="357"/>
        <end position="397"/>
    </location>
</feature>
<feature type="region of interest" description="Disordered" evidence="1">
    <location>
        <begin position="424"/>
        <end position="471"/>
    </location>
</feature>
<comment type="caution">
    <text evidence="2">The sequence shown here is derived from an EMBL/GenBank/DDBJ whole genome shotgun (WGS) entry which is preliminary data.</text>
</comment>
<feature type="compositionally biased region" description="Basic and acidic residues" evidence="1">
    <location>
        <begin position="435"/>
        <end position="450"/>
    </location>
</feature>
<feature type="region of interest" description="Disordered" evidence="1">
    <location>
        <begin position="345"/>
        <end position="397"/>
    </location>
</feature>